<dbReference type="InterPro" id="IPR009097">
    <property type="entry name" value="Cyclic_Pdiesterase"/>
</dbReference>
<dbReference type="AlphaFoldDB" id="A0A516R957"/>
<dbReference type="HAMAP" id="MF_01940">
    <property type="entry name" value="RNA_CPDase"/>
    <property type="match status" value="1"/>
</dbReference>
<gene>
    <name evidence="3" type="primary">thpR</name>
    <name evidence="3" type="ORF">FH965_17755</name>
</gene>
<comment type="function">
    <text evidence="2">Hydrolyzes RNA 2',3'-cyclic phosphodiester to an RNA 2'-phosphomonoester.</text>
</comment>
<feature type="active site" description="Proton acceptor" evidence="2">
    <location>
        <position position="126"/>
    </location>
</feature>
<dbReference type="SUPFAM" id="SSF55144">
    <property type="entry name" value="LigT-like"/>
    <property type="match status" value="1"/>
</dbReference>
<keyword evidence="1 2" id="KW-0378">Hydrolase</keyword>
<evidence type="ECO:0000256" key="1">
    <source>
        <dbReference type="ARBA" id="ARBA00022801"/>
    </source>
</evidence>
<dbReference type="NCBIfam" id="TIGR02258">
    <property type="entry name" value="2_5_ligase"/>
    <property type="match status" value="1"/>
</dbReference>
<feature type="active site" description="Proton donor" evidence="2">
    <location>
        <position position="42"/>
    </location>
</feature>
<evidence type="ECO:0000313" key="4">
    <source>
        <dbReference type="Proteomes" id="UP000316806"/>
    </source>
</evidence>
<dbReference type="RefSeq" id="WP_144004061.1">
    <property type="nucleotide sequence ID" value="NZ_CP040916.1"/>
</dbReference>
<name>A0A516R957_STRST</name>
<dbReference type="PANTHER" id="PTHR35561">
    <property type="entry name" value="RNA 2',3'-CYCLIC PHOSPHODIESTERASE"/>
    <property type="match status" value="1"/>
</dbReference>
<comment type="catalytic activity">
    <reaction evidence="2">
        <text>a 3'-end 2',3'-cyclophospho-ribonucleotide-RNA + H2O = a 3'-end 2'-phospho-ribonucleotide-RNA + H(+)</text>
        <dbReference type="Rhea" id="RHEA:11828"/>
        <dbReference type="Rhea" id="RHEA-COMP:10464"/>
        <dbReference type="Rhea" id="RHEA-COMP:17353"/>
        <dbReference type="ChEBI" id="CHEBI:15377"/>
        <dbReference type="ChEBI" id="CHEBI:15378"/>
        <dbReference type="ChEBI" id="CHEBI:83064"/>
        <dbReference type="ChEBI" id="CHEBI:173113"/>
        <dbReference type="EC" id="3.1.4.58"/>
    </reaction>
</comment>
<feature type="short sequence motif" description="HXTX 1" evidence="2">
    <location>
        <begin position="42"/>
        <end position="45"/>
    </location>
</feature>
<evidence type="ECO:0000313" key="3">
    <source>
        <dbReference type="EMBL" id="QDQ12195.1"/>
    </source>
</evidence>
<accession>A0A516R957</accession>
<proteinExistence type="inferred from homology"/>
<dbReference type="PANTHER" id="PTHR35561:SF1">
    <property type="entry name" value="RNA 2',3'-CYCLIC PHOSPHODIESTERASE"/>
    <property type="match status" value="1"/>
</dbReference>
<protein>
    <recommendedName>
        <fullName evidence="2">RNA 2',3'-cyclic phosphodiesterase</fullName>
        <shortName evidence="2">RNA 2',3'-CPDase</shortName>
        <ecNumber evidence="2">3.1.4.58</ecNumber>
    </recommendedName>
</protein>
<evidence type="ECO:0000256" key="2">
    <source>
        <dbReference type="HAMAP-Rule" id="MF_01940"/>
    </source>
</evidence>
<dbReference type="GO" id="GO:0004113">
    <property type="term" value="F:2',3'-cyclic-nucleotide 3'-phosphodiesterase activity"/>
    <property type="evidence" value="ECO:0007669"/>
    <property type="project" value="InterPro"/>
</dbReference>
<comment type="similarity">
    <text evidence="2">Belongs to the 2H phosphoesterase superfamily. ThpR family.</text>
</comment>
<organism evidence="3 4">
    <name type="scientific">Streptomyces spectabilis</name>
    <dbReference type="NCBI Taxonomy" id="68270"/>
    <lineage>
        <taxon>Bacteria</taxon>
        <taxon>Bacillati</taxon>
        <taxon>Actinomycetota</taxon>
        <taxon>Actinomycetes</taxon>
        <taxon>Kitasatosporales</taxon>
        <taxon>Streptomycetaceae</taxon>
        <taxon>Streptomyces</taxon>
    </lineage>
</organism>
<dbReference type="Gene3D" id="3.90.1140.10">
    <property type="entry name" value="Cyclic phosphodiesterase"/>
    <property type="match status" value="1"/>
</dbReference>
<dbReference type="Pfam" id="PF13563">
    <property type="entry name" value="2_5_RNA_ligase2"/>
    <property type="match status" value="1"/>
</dbReference>
<dbReference type="InterPro" id="IPR004175">
    <property type="entry name" value="RNA_CPDase"/>
</dbReference>
<sequence length="187" mass="19565">MRLFVAVLPPEPVVAELSGRVADLRRLPGADALRWTERAGWHLTLAFLGEVDDRVVPDLTARLERAAGRTAPFPLALHGGGRFGDRALWAGVAGGVAELRLLAGRAEAAGRRAGAGAAAGRGFHPHLTLARGRGTADLVPFVEALAGFEGVGWEVGELSLVRSHLPPGGVAGARPRYEPLAGWALRG</sequence>
<reference evidence="3 4" key="1">
    <citation type="journal article" date="2019" name="J. Ind. Microbiol. Biotechnol.">
        <title>The complete genomic sequence of Streptomyces spectabilis NRRL-2792 and identification of secondary metabolite biosynthetic gene clusters.</title>
        <authorList>
            <person name="Sinha A."/>
            <person name="Phillips-Salemka S."/>
            <person name="Niraula T.A."/>
            <person name="Short K.A."/>
            <person name="Niraula N.P."/>
        </authorList>
    </citation>
    <scope>NUCLEOTIDE SEQUENCE [LARGE SCALE GENOMIC DNA]</scope>
    <source>
        <strain evidence="3 4">NRRL 2792</strain>
    </source>
</reference>
<dbReference type="Proteomes" id="UP000316806">
    <property type="component" value="Chromosome"/>
</dbReference>
<dbReference type="EMBL" id="CP040916">
    <property type="protein sequence ID" value="QDQ12195.1"/>
    <property type="molecule type" value="Genomic_DNA"/>
</dbReference>
<dbReference type="EC" id="3.1.4.58" evidence="2"/>
<dbReference type="GO" id="GO:0008664">
    <property type="term" value="F:RNA 2',3'-cyclic 3'-phosphodiesterase activity"/>
    <property type="evidence" value="ECO:0007669"/>
    <property type="project" value="UniProtKB-EC"/>
</dbReference>
<feature type="short sequence motif" description="HXTX 2" evidence="2">
    <location>
        <begin position="126"/>
        <end position="129"/>
    </location>
</feature>